<keyword evidence="2" id="KW-0159">Chromosome partition</keyword>
<comment type="function">
    <text evidence="4">Involved in chromosome partition. Localize to both poles of the predivisional cell following completion of DNA replication. Binds to the DNA origin of replication.</text>
</comment>
<evidence type="ECO:0000256" key="3">
    <source>
        <dbReference type="ARBA" id="ARBA00023125"/>
    </source>
</evidence>
<dbReference type="InterPro" id="IPR036086">
    <property type="entry name" value="ParB/Sulfiredoxin_sf"/>
</dbReference>
<dbReference type="KEGG" id="hdh:G5B40_12930"/>
<dbReference type="SMART" id="SM00470">
    <property type="entry name" value="ParB"/>
    <property type="match status" value="1"/>
</dbReference>
<keyword evidence="3" id="KW-0238">DNA-binding</keyword>
<dbReference type="CDD" id="cd16393">
    <property type="entry name" value="SPO0J_N"/>
    <property type="match status" value="1"/>
</dbReference>
<dbReference type="InterPro" id="IPR057240">
    <property type="entry name" value="ParB_dimer_C"/>
</dbReference>
<gene>
    <name evidence="7" type="ORF">G5B40_12930</name>
</gene>
<dbReference type="Pfam" id="PF02195">
    <property type="entry name" value="ParB_N"/>
    <property type="match status" value="1"/>
</dbReference>
<dbReference type="PANTHER" id="PTHR33375:SF1">
    <property type="entry name" value="CHROMOSOME-PARTITIONING PROTEIN PARB-RELATED"/>
    <property type="match status" value="1"/>
</dbReference>
<dbReference type="Gene3D" id="1.10.10.2830">
    <property type="match status" value="1"/>
</dbReference>
<feature type="compositionally biased region" description="Basic and acidic residues" evidence="5">
    <location>
        <begin position="21"/>
        <end position="31"/>
    </location>
</feature>
<dbReference type="InterPro" id="IPR003115">
    <property type="entry name" value="ParB_N"/>
</dbReference>
<reference evidence="7 8" key="1">
    <citation type="submission" date="2020-02" db="EMBL/GenBank/DDBJ databases">
        <title>complete genome sequence of Rhodobacteraceae bacterium.</title>
        <authorList>
            <person name="Park J."/>
            <person name="Kim Y.-S."/>
            <person name="Kim K.-H."/>
        </authorList>
    </citation>
    <scope>NUCLEOTIDE SEQUENCE [LARGE SCALE GENOMIC DNA]</scope>
    <source>
        <strain evidence="7 8">RR4-56</strain>
    </source>
</reference>
<organism evidence="7 8">
    <name type="scientific">Pikeienuella piscinae</name>
    <dbReference type="NCBI Taxonomy" id="2748098"/>
    <lineage>
        <taxon>Bacteria</taxon>
        <taxon>Pseudomonadati</taxon>
        <taxon>Pseudomonadota</taxon>
        <taxon>Alphaproteobacteria</taxon>
        <taxon>Rhodobacterales</taxon>
        <taxon>Paracoccaceae</taxon>
        <taxon>Pikeienuella</taxon>
    </lineage>
</organism>
<dbReference type="NCBIfam" id="TIGR00180">
    <property type="entry name" value="parB_part"/>
    <property type="match status" value="1"/>
</dbReference>
<dbReference type="PANTHER" id="PTHR33375">
    <property type="entry name" value="CHROMOSOME-PARTITIONING PROTEIN PARB-RELATED"/>
    <property type="match status" value="1"/>
</dbReference>
<keyword evidence="8" id="KW-1185">Reference proteome</keyword>
<dbReference type="AlphaFoldDB" id="A0A7L5C1C8"/>
<feature type="region of interest" description="Disordered" evidence="5">
    <location>
        <begin position="1"/>
        <end position="31"/>
    </location>
</feature>
<dbReference type="GO" id="GO:0045881">
    <property type="term" value="P:positive regulation of sporulation resulting in formation of a cellular spore"/>
    <property type="evidence" value="ECO:0007669"/>
    <property type="project" value="TreeGrafter"/>
</dbReference>
<feature type="domain" description="ParB-like N-terminal" evidence="6">
    <location>
        <begin position="59"/>
        <end position="151"/>
    </location>
</feature>
<dbReference type="GO" id="GO:0003677">
    <property type="term" value="F:DNA binding"/>
    <property type="evidence" value="ECO:0007669"/>
    <property type="project" value="UniProtKB-KW"/>
</dbReference>
<dbReference type="SUPFAM" id="SSF110849">
    <property type="entry name" value="ParB/Sulfiredoxin"/>
    <property type="match status" value="1"/>
</dbReference>
<dbReference type="Pfam" id="PF17762">
    <property type="entry name" value="HTH_ParB"/>
    <property type="match status" value="1"/>
</dbReference>
<evidence type="ECO:0000313" key="7">
    <source>
        <dbReference type="EMBL" id="QIE56286.1"/>
    </source>
</evidence>
<dbReference type="InterPro" id="IPR041468">
    <property type="entry name" value="HTH_ParB/Spo0J"/>
</dbReference>
<evidence type="ECO:0000256" key="1">
    <source>
        <dbReference type="ARBA" id="ARBA00006295"/>
    </source>
</evidence>
<evidence type="ECO:0000313" key="8">
    <source>
        <dbReference type="Proteomes" id="UP000503336"/>
    </source>
</evidence>
<dbReference type="InterPro" id="IPR050336">
    <property type="entry name" value="Chromosome_partition/occlusion"/>
</dbReference>
<dbReference type="Proteomes" id="UP000503336">
    <property type="component" value="Chromosome"/>
</dbReference>
<dbReference type="FunFam" id="3.90.1530.30:FF:000001">
    <property type="entry name" value="Chromosome partitioning protein ParB"/>
    <property type="match status" value="1"/>
</dbReference>
<comment type="similarity">
    <text evidence="1">Belongs to the ParB family.</text>
</comment>
<dbReference type="GO" id="GO:0007059">
    <property type="term" value="P:chromosome segregation"/>
    <property type="evidence" value="ECO:0007669"/>
    <property type="project" value="UniProtKB-KW"/>
</dbReference>
<protein>
    <submittedName>
        <fullName evidence="7">ParB/RepB/Spo0J family partition protein</fullName>
    </submittedName>
</protein>
<evidence type="ECO:0000256" key="2">
    <source>
        <dbReference type="ARBA" id="ARBA00022829"/>
    </source>
</evidence>
<dbReference type="EMBL" id="CP049056">
    <property type="protein sequence ID" value="QIE56286.1"/>
    <property type="molecule type" value="Genomic_DNA"/>
</dbReference>
<name>A0A7L5C1C8_9RHOB</name>
<accession>A0A7L5C1C8</accession>
<proteinExistence type="inferred from homology"/>
<evidence type="ECO:0000256" key="4">
    <source>
        <dbReference type="ARBA" id="ARBA00025472"/>
    </source>
</evidence>
<dbReference type="Pfam" id="PF23552">
    <property type="entry name" value="ParB_C"/>
    <property type="match status" value="1"/>
</dbReference>
<dbReference type="FunFam" id="1.10.10.2830:FF:000001">
    <property type="entry name" value="Chromosome partitioning protein ParB"/>
    <property type="match status" value="1"/>
</dbReference>
<dbReference type="GO" id="GO:0005694">
    <property type="term" value="C:chromosome"/>
    <property type="evidence" value="ECO:0007669"/>
    <property type="project" value="TreeGrafter"/>
</dbReference>
<evidence type="ECO:0000259" key="6">
    <source>
        <dbReference type="SMART" id="SM00470"/>
    </source>
</evidence>
<dbReference type="Gene3D" id="3.90.1530.30">
    <property type="match status" value="1"/>
</dbReference>
<sequence length="313" mass="34403">MIRSALAAKPTSFWRPSSSDGKVKQVSETNKKRALGRGLSSLLGEDTYTGSTETGPARRSLPIDLVRANPNQPRKTFKPNEMDDLIASIREKGVIQPLLVRPDPDREDGFQIVAGERRWRAAQKVGLHEIPVVIRELTDEDAYEIAIIENVQRADLNPLEEASAYSELIERHGHSQAGLARAIGKSRPHIANMLRLLTLPEEVRTMLGEGRLSVGHARALITSTDPASLAHKVIADGLTVRQTEDLARRVPAPTSTKRRRAVKDADTVSLENDLSAALGLKVAIDHRSEKGGNLKISYGSLEDLDAICRLLMR</sequence>
<dbReference type="InterPro" id="IPR004437">
    <property type="entry name" value="ParB/RepB/Spo0J"/>
</dbReference>
<evidence type="ECO:0000256" key="5">
    <source>
        <dbReference type="SAM" id="MobiDB-lite"/>
    </source>
</evidence>